<dbReference type="Proteomes" id="UP000006790">
    <property type="component" value="Chromosome 2"/>
</dbReference>
<dbReference type="OMA" id="MARMPRG"/>
<evidence type="ECO:0000313" key="3">
    <source>
        <dbReference type="EMBL" id="AET37917.1"/>
    </source>
</evidence>
<dbReference type="RefSeq" id="XP_003644734.1">
    <property type="nucleotide sequence ID" value="XM_003644686.1"/>
</dbReference>
<dbReference type="KEGG" id="erc:Ecym_2165"/>
<dbReference type="InterPro" id="IPR036425">
    <property type="entry name" value="MoaB/Mog-like_dom_sf"/>
</dbReference>
<evidence type="ECO:0000259" key="2">
    <source>
        <dbReference type="SMART" id="SM00852"/>
    </source>
</evidence>
<feature type="compositionally biased region" description="Basic and acidic residues" evidence="1">
    <location>
        <begin position="290"/>
        <end position="300"/>
    </location>
</feature>
<reference evidence="4" key="1">
    <citation type="journal article" date="2012" name="G3 (Bethesda)">
        <title>Pichia sorbitophila, an interspecies yeast hybrid reveals early steps of genome resolution following polyploidization.</title>
        <authorList>
            <person name="Leh Louis V."/>
            <person name="Despons L."/>
            <person name="Friedrich A."/>
            <person name="Martin T."/>
            <person name="Durrens P."/>
            <person name="Casaregola S."/>
            <person name="Neuveglise C."/>
            <person name="Fairhead C."/>
            <person name="Marck C."/>
            <person name="Cruz J.A."/>
            <person name="Straub M.L."/>
            <person name="Kugler V."/>
            <person name="Sacerdot C."/>
            <person name="Uzunov Z."/>
            <person name="Thierry A."/>
            <person name="Weiss S."/>
            <person name="Bleykasten C."/>
            <person name="De Montigny J."/>
            <person name="Jacques N."/>
            <person name="Jung P."/>
            <person name="Lemaire M."/>
            <person name="Mallet S."/>
            <person name="Morel G."/>
            <person name="Richard G.F."/>
            <person name="Sarkar A."/>
            <person name="Savel G."/>
            <person name="Schacherer J."/>
            <person name="Seret M.L."/>
            <person name="Talla E."/>
            <person name="Samson G."/>
            <person name="Jubin C."/>
            <person name="Poulain J."/>
            <person name="Vacherie B."/>
            <person name="Barbe V."/>
            <person name="Pelletier E."/>
            <person name="Sherman D.J."/>
            <person name="Westhof E."/>
            <person name="Weissenbach J."/>
            <person name="Baret P.V."/>
            <person name="Wincker P."/>
            <person name="Gaillardin C."/>
            <person name="Dujon B."/>
            <person name="Souciet J.L."/>
        </authorList>
    </citation>
    <scope>NUCLEOTIDE SEQUENCE [LARGE SCALE GENOMIC DNA]</scope>
    <source>
        <strain evidence="4">CBS 270.75 / DBVPG 7215 / KCTC 17166 / NRRL Y-17582</strain>
    </source>
</reference>
<gene>
    <name evidence="3" type="ordered locus">Ecym_2165</name>
</gene>
<dbReference type="SUPFAM" id="SSF53218">
    <property type="entry name" value="Molybdenum cofactor biosynthesis proteins"/>
    <property type="match status" value="1"/>
</dbReference>
<dbReference type="InterPro" id="IPR001453">
    <property type="entry name" value="MoaB/Mog_dom"/>
</dbReference>
<accession>G8JNK1</accession>
<evidence type="ECO:0000256" key="1">
    <source>
        <dbReference type="SAM" id="MobiDB-lite"/>
    </source>
</evidence>
<dbReference type="HOGENOM" id="CLU_030805_0_0_1"/>
<dbReference type="eggNOG" id="KOG2644">
    <property type="taxonomic scope" value="Eukaryota"/>
</dbReference>
<dbReference type="STRING" id="931890.G8JNK1"/>
<dbReference type="AlphaFoldDB" id="G8JNK1"/>
<sequence length="300" mass="33971">MLVLRNTVNCGLRLRRITRASVLNMPTACIVIIADEVLNSKITDTNCRFFAKYCYRSGISLKEIVTIGDSKEQIIETLKRVRNNYDLIVTSGGIGPTHDDITYESIAESFGLPVKLNLECQERMRRLSNPESLHSGEALKDYYRMATLPFGDNVHNYYVFDNLWVPVCSINKQVYILPGIPQLFERLVEAMTAVWKETYNIDLEGGSSFKRYFVKTARRESAISSYLRAIQEEAYKVCPDINIGSYPHYGMGFNTVSISGSQKDDEFLRSLAARTAKSLDGTEISEEEESKYSETRAAAE</sequence>
<dbReference type="EMBL" id="CP002498">
    <property type="protein sequence ID" value="AET37917.1"/>
    <property type="molecule type" value="Genomic_DNA"/>
</dbReference>
<dbReference type="Pfam" id="PF00994">
    <property type="entry name" value="MoCF_biosynth"/>
    <property type="match status" value="1"/>
</dbReference>
<dbReference type="SMART" id="SM00852">
    <property type="entry name" value="MoCF_biosynth"/>
    <property type="match status" value="1"/>
</dbReference>
<evidence type="ECO:0000313" key="4">
    <source>
        <dbReference type="Proteomes" id="UP000006790"/>
    </source>
</evidence>
<dbReference type="GeneID" id="11470530"/>
<feature type="domain" description="MoaB/Mog" evidence="2">
    <location>
        <begin position="29"/>
        <end position="199"/>
    </location>
</feature>
<dbReference type="InParanoid" id="G8JNK1"/>
<dbReference type="GO" id="GO:0042726">
    <property type="term" value="P:flavin-containing compound metabolic process"/>
    <property type="evidence" value="ECO:0007669"/>
    <property type="project" value="EnsemblFungi"/>
</dbReference>
<protein>
    <recommendedName>
        <fullName evidence="2">MoaB/Mog domain-containing protein</fullName>
    </recommendedName>
</protein>
<dbReference type="PANTHER" id="PTHR47675">
    <property type="entry name" value="MOLYBDOPTERIN BINDING DOMAIN PROTEIN (AFU_ORTHOLOGUE AFUA_5G11210)"/>
    <property type="match status" value="1"/>
</dbReference>
<proteinExistence type="predicted"/>
<dbReference type="FunCoup" id="G8JNK1">
    <property type="interactions" value="16"/>
</dbReference>
<dbReference type="GO" id="GO:0047884">
    <property type="term" value="F:FAD diphosphatase activity"/>
    <property type="evidence" value="ECO:0007669"/>
    <property type="project" value="EnsemblFungi"/>
</dbReference>
<dbReference type="OrthoDB" id="448496at2759"/>
<keyword evidence="4" id="KW-1185">Reference proteome</keyword>
<name>G8JNK1_ERECY</name>
<dbReference type="Gene3D" id="3.40.980.10">
    <property type="entry name" value="MoaB/Mog-like domain"/>
    <property type="match status" value="1"/>
</dbReference>
<dbReference type="CDD" id="cd00885">
    <property type="entry name" value="cinA"/>
    <property type="match status" value="1"/>
</dbReference>
<dbReference type="PANTHER" id="PTHR47675:SF1">
    <property type="entry name" value="MOLYBDOPTERIN BINDING DOMAIN PROTEIN (AFU_ORTHOLOGUE AFUA_5G11210)"/>
    <property type="match status" value="1"/>
</dbReference>
<organism evidence="3 4">
    <name type="scientific">Eremothecium cymbalariae (strain CBS 270.75 / DBVPG 7215 / KCTC 17166 / NRRL Y-17582)</name>
    <name type="common">Yeast</name>
    <dbReference type="NCBI Taxonomy" id="931890"/>
    <lineage>
        <taxon>Eukaryota</taxon>
        <taxon>Fungi</taxon>
        <taxon>Dikarya</taxon>
        <taxon>Ascomycota</taxon>
        <taxon>Saccharomycotina</taxon>
        <taxon>Saccharomycetes</taxon>
        <taxon>Saccharomycetales</taxon>
        <taxon>Saccharomycetaceae</taxon>
        <taxon>Eremothecium</taxon>
    </lineage>
</organism>
<feature type="region of interest" description="Disordered" evidence="1">
    <location>
        <begin position="279"/>
        <end position="300"/>
    </location>
</feature>